<evidence type="ECO:0000313" key="3">
    <source>
        <dbReference type="Proteomes" id="UP001219037"/>
    </source>
</evidence>
<sequence>MPEESPTPESAHITPTSATPASGPRPDPVAERVEAAALRLGVNPLVDWATRLLTGAAQPDDDGDPSIELLGGMPALEPWMARVWAAQVLLHRWHHAAAPAVVTGLSDEAWQVRSVCLKVAALRDITDAELTVVSRLDDPEPSVRVEAATTLGELGSVDTSGTMIGLNNAVMSTDSVMADAAERALERLAERFDRPDVRPASQY</sequence>
<dbReference type="InterPro" id="IPR016024">
    <property type="entry name" value="ARM-type_fold"/>
</dbReference>
<evidence type="ECO:0000313" key="2">
    <source>
        <dbReference type="EMBL" id="WFP16410.1"/>
    </source>
</evidence>
<evidence type="ECO:0000256" key="1">
    <source>
        <dbReference type="SAM" id="MobiDB-lite"/>
    </source>
</evidence>
<keyword evidence="3" id="KW-1185">Reference proteome</keyword>
<dbReference type="InterPro" id="IPR011989">
    <property type="entry name" value="ARM-like"/>
</dbReference>
<dbReference type="EMBL" id="CP121252">
    <property type="protein sequence ID" value="WFP16410.1"/>
    <property type="molecule type" value="Genomic_DNA"/>
</dbReference>
<accession>A0ABY8H5N3</accession>
<dbReference type="Gene3D" id="1.25.10.10">
    <property type="entry name" value="Leucine-rich Repeat Variant"/>
    <property type="match status" value="1"/>
</dbReference>
<protein>
    <submittedName>
        <fullName evidence="2">HEAT repeat domain-containing protein</fullName>
    </submittedName>
</protein>
<dbReference type="SUPFAM" id="SSF48371">
    <property type="entry name" value="ARM repeat"/>
    <property type="match status" value="1"/>
</dbReference>
<dbReference type="RefSeq" id="WP_278157551.1">
    <property type="nucleotide sequence ID" value="NZ_CP121252.1"/>
</dbReference>
<dbReference type="Pfam" id="PF13646">
    <property type="entry name" value="HEAT_2"/>
    <property type="match status" value="1"/>
</dbReference>
<organism evidence="2 3">
    <name type="scientific">Citricoccus muralis</name>
    <dbReference type="NCBI Taxonomy" id="169134"/>
    <lineage>
        <taxon>Bacteria</taxon>
        <taxon>Bacillati</taxon>
        <taxon>Actinomycetota</taxon>
        <taxon>Actinomycetes</taxon>
        <taxon>Micrococcales</taxon>
        <taxon>Micrococcaceae</taxon>
        <taxon>Citricoccus</taxon>
    </lineage>
</organism>
<proteinExistence type="predicted"/>
<gene>
    <name evidence="2" type="ORF">P8192_13685</name>
</gene>
<name>A0ABY8H5N3_9MICC</name>
<feature type="region of interest" description="Disordered" evidence="1">
    <location>
        <begin position="1"/>
        <end position="29"/>
    </location>
</feature>
<dbReference type="Proteomes" id="UP001219037">
    <property type="component" value="Chromosome"/>
</dbReference>
<reference evidence="2 3" key="1">
    <citation type="submission" date="2023-04" db="EMBL/GenBank/DDBJ databases">
        <title>Funneling lignin-derived compounds into biodiesel using alkali-halophilic Citricoccus sp. P2.</title>
        <authorList>
            <person name="Luo C.-B."/>
        </authorList>
    </citation>
    <scope>NUCLEOTIDE SEQUENCE [LARGE SCALE GENOMIC DNA]</scope>
    <source>
        <strain evidence="2 3">P2</strain>
    </source>
</reference>